<dbReference type="CDD" id="cd16017">
    <property type="entry name" value="LptA"/>
    <property type="match status" value="1"/>
</dbReference>
<evidence type="ECO:0000256" key="4">
    <source>
        <dbReference type="ARBA" id="ARBA00022679"/>
    </source>
</evidence>
<evidence type="ECO:0000256" key="3">
    <source>
        <dbReference type="ARBA" id="ARBA00022519"/>
    </source>
</evidence>
<feature type="transmembrane region" description="Helical" evidence="8">
    <location>
        <begin position="46"/>
        <end position="69"/>
    </location>
</feature>
<keyword evidence="12" id="KW-1185">Reference proteome</keyword>
<feature type="transmembrane region" description="Helical" evidence="8">
    <location>
        <begin position="14"/>
        <end position="34"/>
    </location>
</feature>
<dbReference type="Pfam" id="PF00884">
    <property type="entry name" value="Sulfatase"/>
    <property type="match status" value="1"/>
</dbReference>
<feature type="domain" description="Sulfatase N-terminal" evidence="9">
    <location>
        <begin position="234"/>
        <end position="526"/>
    </location>
</feature>
<gene>
    <name evidence="11" type="ORF">JYB87_09390</name>
</gene>
<feature type="transmembrane region" description="Helical" evidence="8">
    <location>
        <begin position="76"/>
        <end position="97"/>
    </location>
</feature>
<evidence type="ECO:0000256" key="6">
    <source>
        <dbReference type="ARBA" id="ARBA00022989"/>
    </source>
</evidence>
<evidence type="ECO:0000256" key="5">
    <source>
        <dbReference type="ARBA" id="ARBA00022692"/>
    </source>
</evidence>
<protein>
    <submittedName>
        <fullName evidence="11">Phosphoethanolamine--lipid A transferase</fullName>
    </submittedName>
</protein>
<reference evidence="11 12" key="1">
    <citation type="submission" date="2021-03" db="EMBL/GenBank/DDBJ databases">
        <title>Novel species identification of genus Shewanella.</title>
        <authorList>
            <person name="Liu G."/>
            <person name="Zhang Q."/>
        </authorList>
    </citation>
    <scope>NUCLEOTIDE SEQUENCE [LARGE SCALE GENOMIC DNA]</scope>
    <source>
        <strain evidence="11 12">FJAT-51800</strain>
    </source>
</reference>
<organism evidence="11 12">
    <name type="scientific">Shewanella avicenniae</name>
    <dbReference type="NCBI Taxonomy" id="2814294"/>
    <lineage>
        <taxon>Bacteria</taxon>
        <taxon>Pseudomonadati</taxon>
        <taxon>Pseudomonadota</taxon>
        <taxon>Gammaproteobacteria</taxon>
        <taxon>Alteromonadales</taxon>
        <taxon>Shewanellaceae</taxon>
        <taxon>Shewanella</taxon>
    </lineage>
</organism>
<evidence type="ECO:0000313" key="12">
    <source>
        <dbReference type="Proteomes" id="UP000662770"/>
    </source>
</evidence>
<evidence type="ECO:0000256" key="1">
    <source>
        <dbReference type="ARBA" id="ARBA00004429"/>
    </source>
</evidence>
<dbReference type="InterPro" id="IPR040423">
    <property type="entry name" value="PEA_transferase"/>
</dbReference>
<keyword evidence="3" id="KW-0997">Cell inner membrane</keyword>
<dbReference type="PANTHER" id="PTHR30443">
    <property type="entry name" value="INNER MEMBRANE PROTEIN"/>
    <property type="match status" value="1"/>
</dbReference>
<keyword evidence="2" id="KW-1003">Cell membrane</keyword>
<feature type="domain" description="Phosphoethanolamine transferase N-terminal" evidence="10">
    <location>
        <begin position="56"/>
        <end position="207"/>
    </location>
</feature>
<feature type="transmembrane region" description="Helical" evidence="8">
    <location>
        <begin position="117"/>
        <end position="139"/>
    </location>
</feature>
<feature type="transmembrane region" description="Helical" evidence="8">
    <location>
        <begin position="151"/>
        <end position="173"/>
    </location>
</feature>
<accession>A0ABX7QXA3</accession>
<keyword evidence="6 8" id="KW-1133">Transmembrane helix</keyword>
<comment type="subcellular location">
    <subcellularLocation>
        <location evidence="1">Cell inner membrane</location>
        <topology evidence="1">Multi-pass membrane protein</topology>
    </subcellularLocation>
</comment>
<evidence type="ECO:0000256" key="2">
    <source>
        <dbReference type="ARBA" id="ARBA00022475"/>
    </source>
</evidence>
<evidence type="ECO:0000259" key="10">
    <source>
        <dbReference type="Pfam" id="PF08019"/>
    </source>
</evidence>
<evidence type="ECO:0000259" key="9">
    <source>
        <dbReference type="Pfam" id="PF00884"/>
    </source>
</evidence>
<evidence type="ECO:0000256" key="7">
    <source>
        <dbReference type="ARBA" id="ARBA00023136"/>
    </source>
</evidence>
<name>A0ABX7QXA3_9GAMM</name>
<evidence type="ECO:0000256" key="8">
    <source>
        <dbReference type="SAM" id="Phobius"/>
    </source>
</evidence>
<dbReference type="Gene3D" id="3.40.720.10">
    <property type="entry name" value="Alkaline Phosphatase, subunit A"/>
    <property type="match status" value="1"/>
</dbReference>
<dbReference type="Pfam" id="PF08019">
    <property type="entry name" value="EptA_B_N"/>
    <property type="match status" value="1"/>
</dbReference>
<keyword evidence="4 11" id="KW-0808">Transferase</keyword>
<sequence>MGSAVFKSLSVNRVTFLLALFFVMVFNLPFFSVVKRGLEHQSHVDPIFVATIPVFLVALFSAIFSLFSFRYLLKPFFILLILLSSSVFFAAFKYGVVFDTGMIENTFETNSAEALTYLNWASVLNFLLSGLLPAALLYKVKIDYRPIGKELLRKLMFIGGNLLVVGVIAFVFMQNYASFLRNNVEAKRYIIPTYFIGSAAKYINQHYLQAPLQYRQLGTDAKVVTTAPQTKPQLLVMVVGETARAMNYQYYGYKRETNPYTAKYDLQALPDVQSCGTATAVSLPCMFSRMGRQDYDGRRAKAQDSIVDVLNHAGINLAWYDNDSGCKGVCDRVTNQIIDIHMESPFCDGQFCKDQVLVDKLKQVLAEPVTNNANRLIVLHIIGSHGPTYYLRYPDEYRKFTPDCPRSDIQNCSREELLNTYDNTILYTDYIVSEVIGALEQQTKYSPAMMYLSDHGESLGEKGLYLHGSPYSFAPKEQTTVPWLLWMPEPFVAANGMKADCITSLSAKSGITHDNLFDSLLGLFNVQTSVYEQDKDIFATCRNSAAGVSAH</sequence>
<dbReference type="EMBL" id="CP071503">
    <property type="protein sequence ID" value="QSX35458.1"/>
    <property type="molecule type" value="Genomic_DNA"/>
</dbReference>
<dbReference type="Proteomes" id="UP000662770">
    <property type="component" value="Chromosome"/>
</dbReference>
<dbReference type="GO" id="GO:0016740">
    <property type="term" value="F:transferase activity"/>
    <property type="evidence" value="ECO:0007669"/>
    <property type="project" value="UniProtKB-KW"/>
</dbReference>
<keyword evidence="7 8" id="KW-0472">Membrane</keyword>
<dbReference type="InterPro" id="IPR012549">
    <property type="entry name" value="EptA-like_N"/>
</dbReference>
<proteinExistence type="predicted"/>
<dbReference type="PANTHER" id="PTHR30443:SF0">
    <property type="entry name" value="PHOSPHOETHANOLAMINE TRANSFERASE EPTA"/>
    <property type="match status" value="1"/>
</dbReference>
<evidence type="ECO:0000313" key="11">
    <source>
        <dbReference type="EMBL" id="QSX35458.1"/>
    </source>
</evidence>
<dbReference type="InterPro" id="IPR000917">
    <property type="entry name" value="Sulfatase_N"/>
</dbReference>
<dbReference type="SUPFAM" id="SSF53649">
    <property type="entry name" value="Alkaline phosphatase-like"/>
    <property type="match status" value="1"/>
</dbReference>
<dbReference type="InterPro" id="IPR058130">
    <property type="entry name" value="PEA_transf_C"/>
</dbReference>
<dbReference type="NCBIfam" id="NF028537">
    <property type="entry name" value="P_eth_NH2_trans"/>
    <property type="match status" value="1"/>
</dbReference>
<keyword evidence="5 8" id="KW-0812">Transmembrane</keyword>
<dbReference type="InterPro" id="IPR017850">
    <property type="entry name" value="Alkaline_phosphatase_core_sf"/>
</dbReference>